<dbReference type="EMBL" id="VFWZ01000008">
    <property type="protein sequence ID" value="TPN82906.1"/>
    <property type="molecule type" value="Genomic_DNA"/>
</dbReference>
<name>A0A504IWY3_9FLAO</name>
<accession>A0A504IWY3</accession>
<sequence>MFFITLLAASEMKRIRLKSISDNYFQEAWKLYEDTFPFEERRPLDNQSKVLRNDNYHFDVLIDKNQFIGFILWWDFETHKYIDHFATVLEQRNKGIGKLILNKFIDSDDKLIILEVELPTSDINERRIKFYERVGFKLNEHYYEVPPIKEDELPLQLLLMSYPNMIPKKEVDLFVEKYHPIIFKN</sequence>
<comment type="caution">
    <text evidence="2">The sequence shown here is derived from an EMBL/GenBank/DDBJ whole genome shotgun (WGS) entry which is preliminary data.</text>
</comment>
<dbReference type="GO" id="GO:0016747">
    <property type="term" value="F:acyltransferase activity, transferring groups other than amino-acyl groups"/>
    <property type="evidence" value="ECO:0007669"/>
    <property type="project" value="InterPro"/>
</dbReference>
<dbReference type="InterPro" id="IPR016181">
    <property type="entry name" value="Acyl_CoA_acyltransferase"/>
</dbReference>
<dbReference type="Gene3D" id="3.40.630.30">
    <property type="match status" value="1"/>
</dbReference>
<feature type="domain" description="N-acetyltransferase" evidence="1">
    <location>
        <begin position="15"/>
        <end position="160"/>
    </location>
</feature>
<dbReference type="Proteomes" id="UP000315540">
    <property type="component" value="Unassembled WGS sequence"/>
</dbReference>
<evidence type="ECO:0000313" key="3">
    <source>
        <dbReference type="Proteomes" id="UP000315540"/>
    </source>
</evidence>
<dbReference type="SUPFAM" id="SSF55729">
    <property type="entry name" value="Acyl-CoA N-acyltransferases (Nat)"/>
    <property type="match status" value="1"/>
</dbReference>
<dbReference type="CDD" id="cd04301">
    <property type="entry name" value="NAT_SF"/>
    <property type="match status" value="1"/>
</dbReference>
<dbReference type="InterPro" id="IPR000182">
    <property type="entry name" value="GNAT_dom"/>
</dbReference>
<reference evidence="2 3" key="1">
    <citation type="submission" date="2019-06" db="EMBL/GenBank/DDBJ databases">
        <authorList>
            <person name="Meng X."/>
        </authorList>
    </citation>
    <scope>NUCLEOTIDE SEQUENCE [LARGE SCALE GENOMIC DNA]</scope>
    <source>
        <strain evidence="2 3">M625</strain>
    </source>
</reference>
<evidence type="ECO:0000259" key="1">
    <source>
        <dbReference type="PROSITE" id="PS51186"/>
    </source>
</evidence>
<dbReference type="AlphaFoldDB" id="A0A504IWY3"/>
<proteinExistence type="predicted"/>
<dbReference type="OrthoDB" id="9127144at2"/>
<keyword evidence="2" id="KW-0808">Transferase</keyword>
<gene>
    <name evidence="2" type="ORF">FHK87_20995</name>
</gene>
<evidence type="ECO:0000313" key="2">
    <source>
        <dbReference type="EMBL" id="TPN82906.1"/>
    </source>
</evidence>
<keyword evidence="3" id="KW-1185">Reference proteome</keyword>
<protein>
    <submittedName>
        <fullName evidence="2">GNAT family N-acetyltransferase</fullName>
    </submittedName>
</protein>
<dbReference type="PROSITE" id="PS51186">
    <property type="entry name" value="GNAT"/>
    <property type="match status" value="1"/>
</dbReference>
<organism evidence="2 3">
    <name type="scientific">Aquimarina algicola</name>
    <dbReference type="NCBI Taxonomy" id="2589995"/>
    <lineage>
        <taxon>Bacteria</taxon>
        <taxon>Pseudomonadati</taxon>
        <taxon>Bacteroidota</taxon>
        <taxon>Flavobacteriia</taxon>
        <taxon>Flavobacteriales</taxon>
        <taxon>Flavobacteriaceae</taxon>
        <taxon>Aquimarina</taxon>
    </lineage>
</organism>
<dbReference type="Pfam" id="PF00583">
    <property type="entry name" value="Acetyltransf_1"/>
    <property type="match status" value="1"/>
</dbReference>